<dbReference type="InterPro" id="IPR019821">
    <property type="entry name" value="Kinesin_motor_CS"/>
</dbReference>
<organism evidence="13 14">
    <name type="scientific">Platanthera guangdongensis</name>
    <dbReference type="NCBI Taxonomy" id="2320717"/>
    <lineage>
        <taxon>Eukaryota</taxon>
        <taxon>Viridiplantae</taxon>
        <taxon>Streptophyta</taxon>
        <taxon>Embryophyta</taxon>
        <taxon>Tracheophyta</taxon>
        <taxon>Spermatophyta</taxon>
        <taxon>Magnoliopsida</taxon>
        <taxon>Liliopsida</taxon>
        <taxon>Asparagales</taxon>
        <taxon>Orchidaceae</taxon>
        <taxon>Orchidoideae</taxon>
        <taxon>Orchideae</taxon>
        <taxon>Orchidinae</taxon>
        <taxon>Platanthera</taxon>
    </lineage>
</organism>
<evidence type="ECO:0000313" key="13">
    <source>
        <dbReference type="EMBL" id="KAK8967610.1"/>
    </source>
</evidence>
<protein>
    <recommendedName>
        <fullName evidence="9">Kinesin-like protein</fullName>
    </recommendedName>
</protein>
<keyword evidence="6 8" id="KW-0505">Motor protein</keyword>
<keyword evidence="5 8" id="KW-0067">ATP-binding</keyword>
<sequence length="669" mass="74548">MASHSQSRPSLRSDRHLPSTKPAGTQVGGGGGVNQISGRSKAPGAKRSINAGLRASIDDDGADSGRVRVAVRLCPKNAEDLSHESNFVDCVELYPELKRLKLRKNNWISESYKFDEVLSENASQRRVYEVVAKPVVESVLNGYNGTVMAYGQTGTGKTYTIGHLGKDDSSERGIMVRAMEEILSNTSPLMDTVSISYLQLYLESIQDLLAPGKPNISISEDSKSGEVSMTGAAIFQIRDIQHFLELLQIGEANRHAANTKLNTESSRSHAILMVQVKRPSRVHEGNDFSSLENTATADLPTILKSKLVVVDLAGSERIDKSGSEGHMLEEAKFINLSLTCLGKCINALAENSPHIPTRDSKLTRLLRDSFGGHARTSLVITVGPSGINYSETASTIMFGQRAMKVVNSVKLKEEFDYESLCRKLEAQVDFLTSEMERQQKLGDSEKKDMEMRLKECEMSLAEAEKHLAMKEKHQLESSAFQNLLADTTQMYEEKVAEVIKQLEVEHSHIANLEEELVSVRQQLTDASNSLEWRAHEDRAANAESERQLRVLENNRRSDFWIEENCDSMKECGIDCGNLVPSSEKRSDFRKEDDSSSRWQKQQEAMDGQNLQLQEMSMKNEESARIIQSLETAKDEIFSEKNIAGDDVEESVIVGNEKDKKTLAPREKLK</sequence>
<reference evidence="13 14" key="1">
    <citation type="journal article" date="2022" name="Nat. Plants">
        <title>Genomes of leafy and leafless Platanthera orchids illuminate the evolution of mycoheterotrophy.</title>
        <authorList>
            <person name="Li M.H."/>
            <person name="Liu K.W."/>
            <person name="Li Z."/>
            <person name="Lu H.C."/>
            <person name="Ye Q.L."/>
            <person name="Zhang D."/>
            <person name="Wang J.Y."/>
            <person name="Li Y.F."/>
            <person name="Zhong Z.M."/>
            <person name="Liu X."/>
            <person name="Yu X."/>
            <person name="Liu D.K."/>
            <person name="Tu X.D."/>
            <person name="Liu B."/>
            <person name="Hao Y."/>
            <person name="Liao X.Y."/>
            <person name="Jiang Y.T."/>
            <person name="Sun W.H."/>
            <person name="Chen J."/>
            <person name="Chen Y.Q."/>
            <person name="Ai Y."/>
            <person name="Zhai J.W."/>
            <person name="Wu S.S."/>
            <person name="Zhou Z."/>
            <person name="Hsiao Y.Y."/>
            <person name="Wu W.L."/>
            <person name="Chen Y.Y."/>
            <person name="Lin Y.F."/>
            <person name="Hsu J.L."/>
            <person name="Li C.Y."/>
            <person name="Wang Z.W."/>
            <person name="Zhao X."/>
            <person name="Zhong W.Y."/>
            <person name="Ma X.K."/>
            <person name="Ma L."/>
            <person name="Huang J."/>
            <person name="Chen G.Z."/>
            <person name="Huang M.Z."/>
            <person name="Huang L."/>
            <person name="Peng D.H."/>
            <person name="Luo Y.B."/>
            <person name="Zou S.Q."/>
            <person name="Chen S.P."/>
            <person name="Lan S."/>
            <person name="Tsai W.C."/>
            <person name="Van de Peer Y."/>
            <person name="Liu Z.J."/>
        </authorList>
    </citation>
    <scope>NUCLEOTIDE SEQUENCE [LARGE SCALE GENOMIC DNA]</scope>
    <source>
        <strain evidence="13">Lor288</strain>
    </source>
</reference>
<dbReference type="PANTHER" id="PTHR47970">
    <property type="entry name" value="KINESIN-LIKE PROTEIN KIF11"/>
    <property type="match status" value="1"/>
</dbReference>
<keyword evidence="14" id="KW-1185">Reference proteome</keyword>
<evidence type="ECO:0000256" key="4">
    <source>
        <dbReference type="ARBA" id="ARBA00022741"/>
    </source>
</evidence>
<keyword evidence="4 8" id="KW-0547">Nucleotide-binding</keyword>
<dbReference type="PANTHER" id="PTHR47970:SF6">
    <property type="entry name" value="KINESIN-LIKE PROTEIN KIN-UC ISOFORM X1"/>
    <property type="match status" value="1"/>
</dbReference>
<evidence type="ECO:0000256" key="6">
    <source>
        <dbReference type="ARBA" id="ARBA00023175"/>
    </source>
</evidence>
<dbReference type="InterPro" id="IPR027417">
    <property type="entry name" value="P-loop_NTPase"/>
</dbReference>
<accession>A0ABR2MVX7</accession>
<keyword evidence="7" id="KW-0206">Cytoskeleton</keyword>
<keyword evidence="2" id="KW-0963">Cytoplasm</keyword>
<dbReference type="InterPro" id="IPR047149">
    <property type="entry name" value="KIF11-like"/>
</dbReference>
<evidence type="ECO:0000256" key="10">
    <source>
        <dbReference type="SAM" id="Coils"/>
    </source>
</evidence>
<name>A0ABR2MVX7_9ASPA</name>
<evidence type="ECO:0000256" key="7">
    <source>
        <dbReference type="ARBA" id="ARBA00023212"/>
    </source>
</evidence>
<keyword evidence="10" id="KW-0175">Coiled coil</keyword>
<dbReference type="Proteomes" id="UP001412067">
    <property type="component" value="Unassembled WGS sequence"/>
</dbReference>
<feature type="region of interest" description="Disordered" evidence="11">
    <location>
        <begin position="1"/>
        <end position="47"/>
    </location>
</feature>
<dbReference type="SUPFAM" id="SSF52540">
    <property type="entry name" value="P-loop containing nucleoside triphosphate hydrolases"/>
    <property type="match status" value="1"/>
</dbReference>
<dbReference type="PROSITE" id="PS50067">
    <property type="entry name" value="KINESIN_MOTOR_2"/>
    <property type="match status" value="1"/>
</dbReference>
<evidence type="ECO:0000256" key="2">
    <source>
        <dbReference type="ARBA" id="ARBA00022490"/>
    </source>
</evidence>
<evidence type="ECO:0000256" key="11">
    <source>
        <dbReference type="SAM" id="MobiDB-lite"/>
    </source>
</evidence>
<dbReference type="EMBL" id="JBBWWR010000004">
    <property type="protein sequence ID" value="KAK8967610.1"/>
    <property type="molecule type" value="Genomic_DNA"/>
</dbReference>
<proteinExistence type="inferred from homology"/>
<evidence type="ECO:0000259" key="12">
    <source>
        <dbReference type="PROSITE" id="PS50067"/>
    </source>
</evidence>
<gene>
    <name evidence="13" type="ORF">KSP40_PGU011611</name>
</gene>
<feature type="compositionally biased region" description="Basic and acidic residues" evidence="11">
    <location>
        <begin position="582"/>
        <end position="595"/>
    </location>
</feature>
<evidence type="ECO:0000256" key="3">
    <source>
        <dbReference type="ARBA" id="ARBA00022701"/>
    </source>
</evidence>
<comment type="subcellular location">
    <subcellularLocation>
        <location evidence="1">Cytoplasm</location>
        <location evidence="1">Cytoskeleton</location>
    </subcellularLocation>
</comment>
<feature type="compositionally biased region" description="Polar residues" evidence="11">
    <location>
        <begin position="1"/>
        <end position="10"/>
    </location>
</feature>
<keyword evidence="3 9" id="KW-0493">Microtubule</keyword>
<dbReference type="Gene3D" id="3.40.850.10">
    <property type="entry name" value="Kinesin motor domain"/>
    <property type="match status" value="1"/>
</dbReference>
<dbReference type="InterPro" id="IPR001752">
    <property type="entry name" value="Kinesin_motor_dom"/>
</dbReference>
<feature type="coiled-coil region" evidence="10">
    <location>
        <begin position="421"/>
        <end position="554"/>
    </location>
</feature>
<feature type="region of interest" description="Disordered" evidence="11">
    <location>
        <begin position="582"/>
        <end position="606"/>
    </location>
</feature>
<dbReference type="Pfam" id="PF00225">
    <property type="entry name" value="Kinesin"/>
    <property type="match status" value="1"/>
</dbReference>
<evidence type="ECO:0000256" key="1">
    <source>
        <dbReference type="ARBA" id="ARBA00004245"/>
    </source>
</evidence>
<feature type="compositionally biased region" description="Polar residues" evidence="11">
    <location>
        <begin position="596"/>
        <end position="606"/>
    </location>
</feature>
<evidence type="ECO:0000313" key="14">
    <source>
        <dbReference type="Proteomes" id="UP001412067"/>
    </source>
</evidence>
<dbReference type="PROSITE" id="PS00411">
    <property type="entry name" value="KINESIN_MOTOR_1"/>
    <property type="match status" value="1"/>
</dbReference>
<feature type="binding site" evidence="8">
    <location>
        <begin position="151"/>
        <end position="158"/>
    </location>
    <ligand>
        <name>ATP</name>
        <dbReference type="ChEBI" id="CHEBI:30616"/>
    </ligand>
</feature>
<comment type="caution">
    <text evidence="13">The sequence shown here is derived from an EMBL/GenBank/DDBJ whole genome shotgun (WGS) entry which is preliminary data.</text>
</comment>
<dbReference type="SMART" id="SM00129">
    <property type="entry name" value="KISc"/>
    <property type="match status" value="1"/>
</dbReference>
<evidence type="ECO:0000256" key="8">
    <source>
        <dbReference type="PROSITE-ProRule" id="PRU00283"/>
    </source>
</evidence>
<feature type="domain" description="Kinesin motor" evidence="12">
    <location>
        <begin position="66"/>
        <end position="405"/>
    </location>
</feature>
<evidence type="ECO:0000256" key="9">
    <source>
        <dbReference type="RuleBase" id="RU000394"/>
    </source>
</evidence>
<comment type="similarity">
    <text evidence="8 9">Belongs to the TRAFAC class myosin-kinesin ATPase superfamily. Kinesin family.</text>
</comment>
<evidence type="ECO:0000256" key="5">
    <source>
        <dbReference type="ARBA" id="ARBA00022840"/>
    </source>
</evidence>
<dbReference type="CDD" id="cd00106">
    <property type="entry name" value="KISc"/>
    <property type="match status" value="1"/>
</dbReference>
<dbReference type="PRINTS" id="PR00380">
    <property type="entry name" value="KINESINHEAVY"/>
</dbReference>
<dbReference type="InterPro" id="IPR036961">
    <property type="entry name" value="Kinesin_motor_dom_sf"/>
</dbReference>